<dbReference type="PROSITE" id="PS00141">
    <property type="entry name" value="ASP_PROTEASE"/>
    <property type="match status" value="1"/>
</dbReference>
<organism evidence="1 2">
    <name type="scientific">Candidatus Woesebacteria bacterium GW2011_GWB1_41_10</name>
    <dbReference type="NCBI Taxonomy" id="1618577"/>
    <lineage>
        <taxon>Bacteria</taxon>
        <taxon>Candidatus Woeseibacteriota</taxon>
    </lineage>
</organism>
<evidence type="ECO:0008006" key="3">
    <source>
        <dbReference type="Google" id="ProtNLM"/>
    </source>
</evidence>
<sequence length="93" mass="9975">MPNLKFDSGRPIIVVEAKISGKNLTATAQLVFDTGASLVILPWKITNALGIKIDPNNTIQTATASNIETVPVVIIPEMSVLGQKIKNVMGFWA</sequence>
<evidence type="ECO:0000313" key="2">
    <source>
        <dbReference type="Proteomes" id="UP000033858"/>
    </source>
</evidence>
<protein>
    <recommendedName>
        <fullName evidence="3">Peptidase A2 domain-containing protein</fullName>
    </recommendedName>
</protein>
<dbReference type="AlphaFoldDB" id="A0A0G0UAR1"/>
<dbReference type="Gene3D" id="2.40.70.10">
    <property type="entry name" value="Acid Proteases"/>
    <property type="match status" value="1"/>
</dbReference>
<dbReference type="GO" id="GO:0004190">
    <property type="term" value="F:aspartic-type endopeptidase activity"/>
    <property type="evidence" value="ECO:0007669"/>
    <property type="project" value="InterPro"/>
</dbReference>
<dbReference type="GO" id="GO:0006508">
    <property type="term" value="P:proteolysis"/>
    <property type="evidence" value="ECO:0007669"/>
    <property type="project" value="InterPro"/>
</dbReference>
<dbReference type="InterPro" id="IPR021109">
    <property type="entry name" value="Peptidase_aspartic_dom_sf"/>
</dbReference>
<proteinExistence type="predicted"/>
<evidence type="ECO:0000313" key="1">
    <source>
        <dbReference type="EMBL" id="KKR84421.1"/>
    </source>
</evidence>
<comment type="caution">
    <text evidence="1">The sequence shown here is derived from an EMBL/GenBank/DDBJ whole genome shotgun (WGS) entry which is preliminary data.</text>
</comment>
<dbReference type="SUPFAM" id="SSF50630">
    <property type="entry name" value="Acid proteases"/>
    <property type="match status" value="1"/>
</dbReference>
<dbReference type="InterPro" id="IPR001969">
    <property type="entry name" value="Aspartic_peptidase_AS"/>
</dbReference>
<name>A0A0G0UAR1_9BACT</name>
<dbReference type="Proteomes" id="UP000033858">
    <property type="component" value="Unassembled WGS sequence"/>
</dbReference>
<gene>
    <name evidence="1" type="ORF">UU32_C0046G0011</name>
</gene>
<accession>A0A0G0UAR1</accession>
<dbReference type="EMBL" id="LCAE01000046">
    <property type="protein sequence ID" value="KKR84421.1"/>
    <property type="molecule type" value="Genomic_DNA"/>
</dbReference>
<dbReference type="Pfam" id="PF13650">
    <property type="entry name" value="Asp_protease_2"/>
    <property type="match status" value="1"/>
</dbReference>
<reference evidence="1 2" key="1">
    <citation type="journal article" date="2015" name="Nature">
        <title>rRNA introns, odd ribosomes, and small enigmatic genomes across a large radiation of phyla.</title>
        <authorList>
            <person name="Brown C.T."/>
            <person name="Hug L.A."/>
            <person name="Thomas B.C."/>
            <person name="Sharon I."/>
            <person name="Castelle C.J."/>
            <person name="Singh A."/>
            <person name="Wilkins M.J."/>
            <person name="Williams K.H."/>
            <person name="Banfield J.F."/>
        </authorList>
    </citation>
    <scope>NUCLEOTIDE SEQUENCE [LARGE SCALE GENOMIC DNA]</scope>
</reference>